<feature type="region of interest" description="Disordered" evidence="3">
    <location>
        <begin position="1"/>
        <end position="21"/>
    </location>
</feature>
<evidence type="ECO:0000256" key="2">
    <source>
        <dbReference type="ARBA" id="ARBA00023315"/>
    </source>
</evidence>
<evidence type="ECO:0000313" key="5">
    <source>
        <dbReference type="EMBL" id="VUD72407.1"/>
    </source>
</evidence>
<keyword evidence="6" id="KW-1185">Reference proteome</keyword>
<dbReference type="PROSITE" id="PS51186">
    <property type="entry name" value="GNAT"/>
    <property type="match status" value="1"/>
</dbReference>
<proteinExistence type="predicted"/>
<dbReference type="Pfam" id="PF00583">
    <property type="entry name" value="Acetyltransf_1"/>
    <property type="match status" value="1"/>
</dbReference>
<sequence>MTGTGASRTSTGGRAPGPDVGQRYGLEIRAATGADAAGLAEFLAAAGRPIEPHRLAERLEALRQAGGSALIAVAWGPPSGLVTFHRHHTLDADLAVARIDGLLVSPDERRRGIGRLLLKAASQAARIAGCGTLHMEIAPDQAELRAFCAATGFTPGAAIYERPLRKRS</sequence>
<evidence type="ECO:0000313" key="6">
    <source>
        <dbReference type="Proteomes" id="UP000410984"/>
    </source>
</evidence>
<keyword evidence="1" id="KW-0808">Transferase</keyword>
<dbReference type="CDD" id="cd04301">
    <property type="entry name" value="NAT_SF"/>
    <property type="match status" value="1"/>
</dbReference>
<dbReference type="PANTHER" id="PTHR43877">
    <property type="entry name" value="AMINOALKYLPHOSPHONATE N-ACETYLTRANSFERASE-RELATED-RELATED"/>
    <property type="match status" value="1"/>
</dbReference>
<organism evidence="5 6">
    <name type="scientific">Methylobacterium symbioticum</name>
    <dbReference type="NCBI Taxonomy" id="2584084"/>
    <lineage>
        <taxon>Bacteria</taxon>
        <taxon>Pseudomonadati</taxon>
        <taxon>Pseudomonadota</taxon>
        <taxon>Alphaproteobacteria</taxon>
        <taxon>Hyphomicrobiales</taxon>
        <taxon>Methylobacteriaceae</taxon>
        <taxon>Methylobacterium</taxon>
    </lineage>
</organism>
<dbReference type="InterPro" id="IPR000182">
    <property type="entry name" value="GNAT_dom"/>
</dbReference>
<dbReference type="SUPFAM" id="SSF55729">
    <property type="entry name" value="Acyl-CoA N-acyltransferases (Nat)"/>
    <property type="match status" value="1"/>
</dbReference>
<dbReference type="InterPro" id="IPR050832">
    <property type="entry name" value="Bact_Acetyltransf"/>
</dbReference>
<dbReference type="GO" id="GO:0016747">
    <property type="term" value="F:acyltransferase activity, transferring groups other than amino-acyl groups"/>
    <property type="evidence" value="ECO:0007669"/>
    <property type="project" value="InterPro"/>
</dbReference>
<evidence type="ECO:0000259" key="4">
    <source>
        <dbReference type="PROSITE" id="PS51186"/>
    </source>
</evidence>
<feature type="compositionally biased region" description="Low complexity" evidence="3">
    <location>
        <begin position="1"/>
        <end position="13"/>
    </location>
</feature>
<keyword evidence="2" id="KW-0012">Acyltransferase</keyword>
<evidence type="ECO:0000256" key="1">
    <source>
        <dbReference type="ARBA" id="ARBA00022679"/>
    </source>
</evidence>
<dbReference type="Gene3D" id="3.40.630.30">
    <property type="match status" value="1"/>
</dbReference>
<protein>
    <recommendedName>
        <fullName evidence="4">N-acetyltransferase domain-containing protein</fullName>
    </recommendedName>
</protein>
<dbReference type="PANTHER" id="PTHR43877:SF1">
    <property type="entry name" value="ACETYLTRANSFERASE"/>
    <property type="match status" value="1"/>
</dbReference>
<accession>A0A509EDN4</accession>
<reference evidence="5 6" key="1">
    <citation type="submission" date="2019-06" db="EMBL/GenBank/DDBJ databases">
        <authorList>
            <person name="Rodrigo-Torres L."/>
            <person name="Arahal R. D."/>
            <person name="Lucena T."/>
        </authorList>
    </citation>
    <scope>NUCLEOTIDE SEQUENCE [LARGE SCALE GENOMIC DNA]</scope>
    <source>
        <strain evidence="5 6">SB0023/3</strain>
    </source>
</reference>
<evidence type="ECO:0000256" key="3">
    <source>
        <dbReference type="SAM" id="MobiDB-lite"/>
    </source>
</evidence>
<gene>
    <name evidence="5" type="ORF">MET9862_03006</name>
</gene>
<name>A0A509EDN4_9HYPH</name>
<dbReference type="EMBL" id="CABFPH010000040">
    <property type="protein sequence ID" value="VUD72407.1"/>
    <property type="molecule type" value="Genomic_DNA"/>
</dbReference>
<dbReference type="AlphaFoldDB" id="A0A509EDN4"/>
<feature type="domain" description="N-acetyltransferase" evidence="4">
    <location>
        <begin position="26"/>
        <end position="168"/>
    </location>
</feature>
<dbReference type="Proteomes" id="UP000410984">
    <property type="component" value="Unassembled WGS sequence"/>
</dbReference>
<dbReference type="InterPro" id="IPR016181">
    <property type="entry name" value="Acyl_CoA_acyltransferase"/>
</dbReference>